<reference evidence="1" key="1">
    <citation type="journal article" date="2020" name="Nat. Commun.">
        <title>Large-scale genome sequencing of mycorrhizal fungi provides insights into the early evolution of symbiotic traits.</title>
        <authorList>
            <person name="Miyauchi S."/>
            <person name="Kiss E."/>
            <person name="Kuo A."/>
            <person name="Drula E."/>
            <person name="Kohler A."/>
            <person name="Sanchez-Garcia M."/>
            <person name="Morin E."/>
            <person name="Andreopoulos B."/>
            <person name="Barry K.W."/>
            <person name="Bonito G."/>
            <person name="Buee M."/>
            <person name="Carver A."/>
            <person name="Chen C."/>
            <person name="Cichocki N."/>
            <person name="Clum A."/>
            <person name="Culley D."/>
            <person name="Crous P.W."/>
            <person name="Fauchery L."/>
            <person name="Girlanda M."/>
            <person name="Hayes R.D."/>
            <person name="Keri Z."/>
            <person name="LaButti K."/>
            <person name="Lipzen A."/>
            <person name="Lombard V."/>
            <person name="Magnuson J."/>
            <person name="Maillard F."/>
            <person name="Murat C."/>
            <person name="Nolan M."/>
            <person name="Ohm R.A."/>
            <person name="Pangilinan J."/>
            <person name="Pereira M.F."/>
            <person name="Perotto S."/>
            <person name="Peter M."/>
            <person name="Pfister S."/>
            <person name="Riley R."/>
            <person name="Sitrit Y."/>
            <person name="Stielow J.B."/>
            <person name="Szollosi G."/>
            <person name="Zifcakova L."/>
            <person name="Stursova M."/>
            <person name="Spatafora J.W."/>
            <person name="Tedersoo L."/>
            <person name="Vaario L.M."/>
            <person name="Yamada A."/>
            <person name="Yan M."/>
            <person name="Wang P."/>
            <person name="Xu J."/>
            <person name="Bruns T."/>
            <person name="Baldrian P."/>
            <person name="Vilgalys R."/>
            <person name="Dunand C."/>
            <person name="Henrissat B."/>
            <person name="Grigoriev I.V."/>
            <person name="Hibbett D."/>
            <person name="Nagy L.G."/>
            <person name="Martin F.M."/>
        </authorList>
    </citation>
    <scope>NUCLEOTIDE SEQUENCE</scope>
    <source>
        <strain evidence="1">UP504</strain>
    </source>
</reference>
<comment type="caution">
    <text evidence="1">The sequence shown here is derived from an EMBL/GenBank/DDBJ whole genome shotgun (WGS) entry which is preliminary data.</text>
</comment>
<evidence type="ECO:0000313" key="1">
    <source>
        <dbReference type="EMBL" id="KAF9517392.1"/>
    </source>
</evidence>
<dbReference type="AlphaFoldDB" id="A0A9P6B4Y8"/>
<name>A0A9P6B4Y8_9AGAM</name>
<dbReference type="Proteomes" id="UP000886523">
    <property type="component" value="Unassembled WGS sequence"/>
</dbReference>
<protein>
    <submittedName>
        <fullName evidence="1">Uncharacterized protein</fullName>
    </submittedName>
</protein>
<evidence type="ECO:0000313" key="2">
    <source>
        <dbReference type="Proteomes" id="UP000886523"/>
    </source>
</evidence>
<organism evidence="1 2">
    <name type="scientific">Hydnum rufescens UP504</name>
    <dbReference type="NCBI Taxonomy" id="1448309"/>
    <lineage>
        <taxon>Eukaryota</taxon>
        <taxon>Fungi</taxon>
        <taxon>Dikarya</taxon>
        <taxon>Basidiomycota</taxon>
        <taxon>Agaricomycotina</taxon>
        <taxon>Agaricomycetes</taxon>
        <taxon>Cantharellales</taxon>
        <taxon>Hydnaceae</taxon>
        <taxon>Hydnum</taxon>
    </lineage>
</organism>
<accession>A0A9P6B4Y8</accession>
<keyword evidence="2" id="KW-1185">Reference proteome</keyword>
<proteinExistence type="predicted"/>
<feature type="non-terminal residue" evidence="1">
    <location>
        <position position="93"/>
    </location>
</feature>
<dbReference type="EMBL" id="MU128932">
    <property type="protein sequence ID" value="KAF9517392.1"/>
    <property type="molecule type" value="Genomic_DNA"/>
</dbReference>
<gene>
    <name evidence="1" type="ORF">BS47DRAFT_1339786</name>
</gene>
<sequence>MASLPASSTKTFKGLISLHPCDFVHPGHGERLAESKLSTYTRADPKHDVRAHLLWRAISLQVWTSSSCPGRRGGLIAITSSLSIPFSPSTTRV</sequence>